<evidence type="ECO:0000256" key="2">
    <source>
        <dbReference type="ARBA" id="ARBA00023125"/>
    </source>
</evidence>
<evidence type="ECO:0000313" key="5">
    <source>
        <dbReference type="EMBL" id="ABM59181.1"/>
    </source>
</evidence>
<evidence type="ECO:0000259" key="4">
    <source>
        <dbReference type="PROSITE" id="PS50949"/>
    </source>
</evidence>
<dbReference type="CDD" id="cd07377">
    <property type="entry name" value="WHTH_GntR"/>
    <property type="match status" value="1"/>
</dbReference>
<keyword evidence="1" id="KW-0805">Transcription regulation</keyword>
<dbReference type="Proteomes" id="UP000000374">
    <property type="component" value="Chromosome"/>
</dbReference>
<dbReference type="PROSITE" id="PS50949">
    <property type="entry name" value="HTH_GNTR"/>
    <property type="match status" value="1"/>
</dbReference>
<dbReference type="InterPro" id="IPR008920">
    <property type="entry name" value="TF_FadR/GntR_C"/>
</dbReference>
<dbReference type="eggNOG" id="COG2186">
    <property type="taxonomic scope" value="Bacteria"/>
</dbReference>
<dbReference type="PANTHER" id="PTHR43537:SF44">
    <property type="entry name" value="GNTR FAMILY REGULATORY PROTEIN"/>
    <property type="match status" value="1"/>
</dbReference>
<name>A1WNH4_VEREI</name>
<dbReference type="Gene3D" id="1.10.10.10">
    <property type="entry name" value="Winged helix-like DNA-binding domain superfamily/Winged helix DNA-binding domain"/>
    <property type="match status" value="1"/>
</dbReference>
<evidence type="ECO:0000256" key="1">
    <source>
        <dbReference type="ARBA" id="ARBA00023015"/>
    </source>
</evidence>
<organism evidence="5 6">
    <name type="scientific">Verminephrobacter eiseniae (strain EF01-2)</name>
    <dbReference type="NCBI Taxonomy" id="391735"/>
    <lineage>
        <taxon>Bacteria</taxon>
        <taxon>Pseudomonadati</taxon>
        <taxon>Pseudomonadota</taxon>
        <taxon>Betaproteobacteria</taxon>
        <taxon>Burkholderiales</taxon>
        <taxon>Comamonadaceae</taxon>
        <taxon>Verminephrobacter</taxon>
    </lineage>
</organism>
<dbReference type="HOGENOM" id="CLU_017584_9_4_4"/>
<dbReference type="Pfam" id="PF00392">
    <property type="entry name" value="GntR"/>
    <property type="match status" value="1"/>
</dbReference>
<evidence type="ECO:0000313" key="6">
    <source>
        <dbReference type="Proteomes" id="UP000000374"/>
    </source>
</evidence>
<dbReference type="Pfam" id="PF07729">
    <property type="entry name" value="FCD"/>
    <property type="match status" value="1"/>
</dbReference>
<keyword evidence="2" id="KW-0238">DNA-binding</keyword>
<protein>
    <submittedName>
        <fullName evidence="5">Transcriptional regulator, GntR family</fullName>
    </submittedName>
</protein>
<feature type="domain" description="HTH gntR-type" evidence="4">
    <location>
        <begin position="17"/>
        <end position="85"/>
    </location>
</feature>
<evidence type="ECO:0000256" key="3">
    <source>
        <dbReference type="ARBA" id="ARBA00023163"/>
    </source>
</evidence>
<dbReference type="AlphaFoldDB" id="A1WNH4"/>
<dbReference type="InterPro" id="IPR011711">
    <property type="entry name" value="GntR_C"/>
</dbReference>
<accession>A1WNH4</accession>
<dbReference type="PANTHER" id="PTHR43537">
    <property type="entry name" value="TRANSCRIPTIONAL REGULATOR, GNTR FAMILY"/>
    <property type="match status" value="1"/>
</dbReference>
<dbReference type="Gene3D" id="1.20.120.530">
    <property type="entry name" value="GntR ligand-binding domain-like"/>
    <property type="match status" value="1"/>
</dbReference>
<dbReference type="SUPFAM" id="SSF46785">
    <property type="entry name" value="Winged helix' DNA-binding domain"/>
    <property type="match status" value="1"/>
</dbReference>
<dbReference type="InterPro" id="IPR036388">
    <property type="entry name" value="WH-like_DNA-bd_sf"/>
</dbReference>
<dbReference type="PRINTS" id="PR00035">
    <property type="entry name" value="HTHGNTR"/>
</dbReference>
<dbReference type="EMBL" id="CP000542">
    <property type="protein sequence ID" value="ABM59181.1"/>
    <property type="molecule type" value="Genomic_DNA"/>
</dbReference>
<dbReference type="GO" id="GO:0003677">
    <property type="term" value="F:DNA binding"/>
    <property type="evidence" value="ECO:0007669"/>
    <property type="project" value="UniProtKB-KW"/>
</dbReference>
<keyword evidence="3" id="KW-0804">Transcription</keyword>
<dbReference type="SUPFAM" id="SSF48008">
    <property type="entry name" value="GntR ligand-binding domain-like"/>
    <property type="match status" value="1"/>
</dbReference>
<dbReference type="GeneID" id="76461881"/>
<dbReference type="InterPro" id="IPR036390">
    <property type="entry name" value="WH_DNA-bd_sf"/>
</dbReference>
<dbReference type="RefSeq" id="WP_011811173.1">
    <property type="nucleotide sequence ID" value="NC_008786.1"/>
</dbReference>
<dbReference type="SMART" id="SM00345">
    <property type="entry name" value="HTH_GNTR"/>
    <property type="match status" value="1"/>
</dbReference>
<keyword evidence="6" id="KW-1185">Reference proteome</keyword>
<dbReference type="GO" id="GO:0003700">
    <property type="term" value="F:DNA-binding transcription factor activity"/>
    <property type="evidence" value="ECO:0007669"/>
    <property type="project" value="InterPro"/>
</dbReference>
<proteinExistence type="predicted"/>
<dbReference type="KEGG" id="vei:Veis_3460"/>
<dbReference type="InterPro" id="IPR000524">
    <property type="entry name" value="Tscrpt_reg_HTH_GntR"/>
</dbReference>
<sequence>MGLHQSDLGYRCPPERKSRHSRIVHELGIRIVAGDYKPGEKLPQEARLCATYSVSRPVLREVMRVLVAKGLVISRQGAGAIVRERIDWHLLDPDVLYWMIQSRPAQEFVETLMTMRRIFEPATAALAAKVASAQALEKIAQAFAGMEAASTPQELLEPDLAFHRSIAQATGNDLVAYIANMLSLALSESIKLSSKHPNTHALSLPRHKAILTALVNRDPLAARQATLVQLDETHGDIARILDSGIDLA</sequence>
<dbReference type="OrthoDB" id="9028214at2"/>
<dbReference type="SMART" id="SM00895">
    <property type="entry name" value="FCD"/>
    <property type="match status" value="1"/>
</dbReference>
<dbReference type="STRING" id="391735.Veis_3460"/>
<reference evidence="6" key="1">
    <citation type="submission" date="2006-12" db="EMBL/GenBank/DDBJ databases">
        <title>Complete sequence of chromosome 1 of Verminephrobacter eiseniae EF01-2.</title>
        <authorList>
            <person name="Copeland A."/>
            <person name="Lucas S."/>
            <person name="Lapidus A."/>
            <person name="Barry K."/>
            <person name="Detter J.C."/>
            <person name="Glavina del Rio T."/>
            <person name="Dalin E."/>
            <person name="Tice H."/>
            <person name="Pitluck S."/>
            <person name="Chertkov O."/>
            <person name="Brettin T."/>
            <person name="Bruce D."/>
            <person name="Han C."/>
            <person name="Tapia R."/>
            <person name="Gilna P."/>
            <person name="Schmutz J."/>
            <person name="Larimer F."/>
            <person name="Land M."/>
            <person name="Hauser L."/>
            <person name="Kyrpides N."/>
            <person name="Kim E."/>
            <person name="Stahl D."/>
            <person name="Richardson P."/>
        </authorList>
    </citation>
    <scope>NUCLEOTIDE SEQUENCE [LARGE SCALE GENOMIC DNA]</scope>
    <source>
        <strain evidence="6">EF01-2</strain>
    </source>
</reference>
<gene>
    <name evidence="5" type="ordered locus">Veis_3460</name>
</gene>